<dbReference type="SFLD" id="SFLDG01212">
    <property type="entry name" value="Phytoene_synthase_like"/>
    <property type="match status" value="1"/>
</dbReference>
<evidence type="ECO:0000256" key="2">
    <source>
        <dbReference type="ARBA" id="ARBA00006251"/>
    </source>
</evidence>
<dbReference type="Pfam" id="PF00494">
    <property type="entry name" value="SQS_PSY"/>
    <property type="match status" value="1"/>
</dbReference>
<dbReference type="FunFam" id="1.10.600.10:FF:000020">
    <property type="entry name" value="Phytoene synthase"/>
    <property type="match status" value="1"/>
</dbReference>
<dbReference type="GO" id="GO:0051996">
    <property type="term" value="F:squalene synthase [NAD(P)H] activity"/>
    <property type="evidence" value="ECO:0007669"/>
    <property type="project" value="InterPro"/>
</dbReference>
<dbReference type="CDD" id="cd00683">
    <property type="entry name" value="Trans_IPPS_HH"/>
    <property type="match status" value="1"/>
</dbReference>
<proteinExistence type="inferred from homology"/>
<dbReference type="InterPro" id="IPR002060">
    <property type="entry name" value="Squ/phyt_synthse"/>
</dbReference>
<evidence type="ECO:0000256" key="5">
    <source>
        <dbReference type="ARBA" id="ARBA00053028"/>
    </source>
</evidence>
<comment type="caution">
    <text evidence="6">The sequence shown here is derived from an EMBL/GenBank/DDBJ whole genome shotgun (WGS) entry which is preliminary data.</text>
</comment>
<dbReference type="Proteomes" id="UP000622890">
    <property type="component" value="Unassembled WGS sequence"/>
</dbReference>
<dbReference type="PROSITE" id="PS01044">
    <property type="entry name" value="SQUALEN_PHYTOEN_SYN_1"/>
    <property type="match status" value="1"/>
</dbReference>
<evidence type="ECO:0000256" key="1">
    <source>
        <dbReference type="ARBA" id="ARBA00004684"/>
    </source>
</evidence>
<dbReference type="InterPro" id="IPR033904">
    <property type="entry name" value="Trans_IPPS_HH"/>
</dbReference>
<sequence>MNEDVAAYSRDAIRQGSKSFAKAAMLFDPATRDSVMMLYAWCRHCDDVIDGQVLGHEQHALSVDEKRQRLAELQRETERVCDGYDSDIPAFAALAAVLRRHPIPRRCLFELLQGFELDAIEASFPTLDHTLRYCYHVAGVVGVMMAAIMGAQEEDTLHRASDLGIAFQLTNIARDVIDDLEVGRCYLPQSWLEHAGLKRESMHLPEHRATLHALAADLLTLAERYYDSAKTGMARLPWRCSWAIASALLIYRDIGLLLRAHGPAAWDARIAVSNRRKLWRLCHGSWLATRTRLTLRRTAAAPRMDLWTRPL</sequence>
<evidence type="ECO:0000256" key="3">
    <source>
        <dbReference type="ARBA" id="ARBA00022679"/>
    </source>
</evidence>
<evidence type="ECO:0000256" key="4">
    <source>
        <dbReference type="ARBA" id="ARBA00022746"/>
    </source>
</evidence>
<dbReference type="SUPFAM" id="SSF48576">
    <property type="entry name" value="Terpenoid synthases"/>
    <property type="match status" value="1"/>
</dbReference>
<dbReference type="GO" id="GO:0004311">
    <property type="term" value="F:geranylgeranyl diphosphate synthase activity"/>
    <property type="evidence" value="ECO:0007669"/>
    <property type="project" value="InterPro"/>
</dbReference>
<protein>
    <submittedName>
        <fullName evidence="6">Phytoene/squalene synthase family protein</fullName>
    </submittedName>
</protein>
<organism evidence="6 7">
    <name type="scientific">Noviherbaspirillum pedocola</name>
    <dbReference type="NCBI Taxonomy" id="2801341"/>
    <lineage>
        <taxon>Bacteria</taxon>
        <taxon>Pseudomonadati</taxon>
        <taxon>Pseudomonadota</taxon>
        <taxon>Betaproteobacteria</taxon>
        <taxon>Burkholderiales</taxon>
        <taxon>Oxalobacteraceae</taxon>
        <taxon>Noviherbaspirillum</taxon>
    </lineage>
</organism>
<dbReference type="PROSITE" id="PS01045">
    <property type="entry name" value="SQUALEN_PHYTOEN_SYN_2"/>
    <property type="match status" value="1"/>
</dbReference>
<comment type="cofactor">
    <cofactor evidence="5">
        <name>ATP</name>
        <dbReference type="ChEBI" id="CHEBI:30616"/>
    </cofactor>
</comment>
<comment type="pathway">
    <text evidence="1">Carotenoid biosynthesis; phytoene biosynthesis.</text>
</comment>
<keyword evidence="7" id="KW-1185">Reference proteome</keyword>
<dbReference type="RefSeq" id="WP_200592212.1">
    <property type="nucleotide sequence ID" value="NZ_JAEPBG010000004.1"/>
</dbReference>
<dbReference type="InterPro" id="IPR008949">
    <property type="entry name" value="Isoprenoid_synthase_dom_sf"/>
</dbReference>
<name>A0A934SU23_9BURK</name>
<evidence type="ECO:0000313" key="6">
    <source>
        <dbReference type="EMBL" id="MBK4735455.1"/>
    </source>
</evidence>
<keyword evidence="4" id="KW-0125">Carotenoid biosynthesis</keyword>
<accession>A0A934SU23</accession>
<dbReference type="EMBL" id="JAEPBG010000004">
    <property type="protein sequence ID" value="MBK4735455.1"/>
    <property type="molecule type" value="Genomic_DNA"/>
</dbReference>
<dbReference type="SFLD" id="SFLDS00005">
    <property type="entry name" value="Isoprenoid_Synthase_Type_I"/>
    <property type="match status" value="1"/>
</dbReference>
<reference evidence="6" key="1">
    <citation type="submission" date="2021-01" db="EMBL/GenBank/DDBJ databases">
        <title>Genome sequence of strain Noviherbaspirillum sp. DKR-6.</title>
        <authorList>
            <person name="Chaudhary D.K."/>
        </authorList>
    </citation>
    <scope>NUCLEOTIDE SEQUENCE</scope>
    <source>
        <strain evidence="6">DKR-6</strain>
    </source>
</reference>
<comment type="similarity">
    <text evidence="2">Belongs to the phytoene/squalene synthase family.</text>
</comment>
<dbReference type="InterPro" id="IPR019845">
    <property type="entry name" value="Squalene/phytoene_synthase_CS"/>
</dbReference>
<keyword evidence="3" id="KW-0808">Transferase</keyword>
<dbReference type="GO" id="GO:0016117">
    <property type="term" value="P:carotenoid biosynthetic process"/>
    <property type="evidence" value="ECO:0007669"/>
    <property type="project" value="UniProtKB-KW"/>
</dbReference>
<dbReference type="PANTHER" id="PTHR31480">
    <property type="entry name" value="BIFUNCTIONAL LYCOPENE CYCLASE/PHYTOENE SYNTHASE"/>
    <property type="match status" value="1"/>
</dbReference>
<dbReference type="AlphaFoldDB" id="A0A934SU23"/>
<dbReference type="SFLD" id="SFLDG01018">
    <property type="entry name" value="Squalene/Phytoene_Synthase_Lik"/>
    <property type="match status" value="1"/>
</dbReference>
<dbReference type="Gene3D" id="1.10.600.10">
    <property type="entry name" value="Farnesyl Diphosphate Synthase"/>
    <property type="match status" value="1"/>
</dbReference>
<evidence type="ECO:0000313" key="7">
    <source>
        <dbReference type="Proteomes" id="UP000622890"/>
    </source>
</evidence>
<dbReference type="InterPro" id="IPR044843">
    <property type="entry name" value="Trans_IPPS_bact-type"/>
</dbReference>
<gene>
    <name evidence="6" type="ORF">JJB74_12590</name>
</gene>